<dbReference type="Pfam" id="PF02446">
    <property type="entry name" value="Glyco_hydro_77"/>
    <property type="match status" value="1"/>
</dbReference>
<evidence type="ECO:0000256" key="6">
    <source>
        <dbReference type="ARBA" id="ARBA00022679"/>
    </source>
</evidence>
<reference evidence="11 12" key="1">
    <citation type="submission" date="2013-05" db="EMBL/GenBank/DDBJ databases">
        <title>Draft genome sequence of Rubidibacter lacunae KORDI 51-2.</title>
        <authorList>
            <person name="Choi D.H."/>
            <person name="Noh J.H."/>
            <person name="Kwon K.-K."/>
            <person name="Lee J.-H."/>
            <person name="Ryu J.-Y."/>
        </authorList>
    </citation>
    <scope>NUCLEOTIDE SEQUENCE [LARGE SCALE GENOMIC DNA]</scope>
    <source>
        <strain evidence="11 12">KORDI 51-2</strain>
    </source>
</reference>
<sequence>MHLQRASGILLHPTSLPSRYGIGDLGPEAYRFVDFLAGSGQQLWQVLPLGPTGYGNSPYLSYSALAGNPLLISPDILRQEGLLEDKDLEGIPDFPSDRVDFDRVYQTKFPLFHRAFQAFKTAEKATVHAGENDNDGDNEGEDDTYQVFCDRHAHWLDDFALFMAIKDAYGGKGWHRWDEAIARREPEALADWRGRLSEEVGFHKYLQFEFYRQWQNLKTYANERSIYILGDIPIYVAHDSMAVWAHQDIFHLDEETLEPALMAGVPPDYFSKTGQLWGNPVYNWEQIQLNHFKWWLSRFEGTLDYVDIIRIDHFRGFEAFWAVEKGEPDARNGRWIEAPGEEFFTLLNEQLGDLPIVAEDLGIITPEVEALRDRFSFPGMKILHFAFGSDPGNPYLPFNYNNRNCIVYTGTHDNDTTIGWFSQLSDWERGRVEAHLGCIVPEGIQWSLIRMALSSVADLAIVPLQDVLGLGSDARMNTPSCPEGNWYWRYAEADLTDELRDRLRDLTVMFGRAPAHWD</sequence>
<keyword evidence="6 10" id="KW-0808">Transferase</keyword>
<keyword evidence="12" id="KW-1185">Reference proteome</keyword>
<evidence type="ECO:0000256" key="1">
    <source>
        <dbReference type="ARBA" id="ARBA00000439"/>
    </source>
</evidence>
<dbReference type="GO" id="GO:0005975">
    <property type="term" value="P:carbohydrate metabolic process"/>
    <property type="evidence" value="ECO:0007669"/>
    <property type="project" value="InterPro"/>
</dbReference>
<dbReference type="eggNOG" id="COG1640">
    <property type="taxonomic scope" value="Bacteria"/>
</dbReference>
<gene>
    <name evidence="11" type="ORF">KR51_00008760</name>
</gene>
<evidence type="ECO:0000256" key="8">
    <source>
        <dbReference type="ARBA" id="ARBA00031423"/>
    </source>
</evidence>
<accession>U5DDG8</accession>
<evidence type="ECO:0000313" key="12">
    <source>
        <dbReference type="Proteomes" id="UP000016960"/>
    </source>
</evidence>
<evidence type="ECO:0000256" key="4">
    <source>
        <dbReference type="ARBA" id="ARBA00020295"/>
    </source>
</evidence>
<evidence type="ECO:0000256" key="10">
    <source>
        <dbReference type="RuleBase" id="RU361207"/>
    </source>
</evidence>
<dbReference type="InterPro" id="IPR003385">
    <property type="entry name" value="Glyco_hydro_77"/>
</dbReference>
<dbReference type="InParanoid" id="U5DDG8"/>
<keyword evidence="7 10" id="KW-0119">Carbohydrate metabolism</keyword>
<dbReference type="Proteomes" id="UP000016960">
    <property type="component" value="Unassembled WGS sequence"/>
</dbReference>
<proteinExistence type="inferred from homology"/>
<dbReference type="AlphaFoldDB" id="U5DDG8"/>
<evidence type="ECO:0000256" key="7">
    <source>
        <dbReference type="ARBA" id="ARBA00023277"/>
    </source>
</evidence>
<protein>
    <recommendedName>
        <fullName evidence="4 10">4-alpha-glucanotransferase</fullName>
        <ecNumber evidence="3 10">2.4.1.25</ecNumber>
    </recommendedName>
    <alternativeName>
        <fullName evidence="8 10">Amylomaltase</fullName>
    </alternativeName>
    <alternativeName>
        <fullName evidence="9 10">Disproportionating enzyme</fullName>
    </alternativeName>
</protein>
<name>U5DDG8_9CHRO</name>
<dbReference type="EC" id="2.4.1.25" evidence="3 10"/>
<dbReference type="NCBIfam" id="NF011079">
    <property type="entry name" value="PRK14508.1-2"/>
    <property type="match status" value="1"/>
</dbReference>
<evidence type="ECO:0000256" key="3">
    <source>
        <dbReference type="ARBA" id="ARBA00012560"/>
    </source>
</evidence>
<comment type="catalytic activity">
    <reaction evidence="1 10">
        <text>Transfers a segment of a (1-&gt;4)-alpha-D-glucan to a new position in an acceptor, which may be glucose or a (1-&gt;4)-alpha-D-glucan.</text>
        <dbReference type="EC" id="2.4.1.25"/>
    </reaction>
</comment>
<comment type="similarity">
    <text evidence="2 10">Belongs to the disproportionating enzyme family.</text>
</comment>
<dbReference type="GO" id="GO:0004134">
    <property type="term" value="F:4-alpha-glucanotransferase activity"/>
    <property type="evidence" value="ECO:0007669"/>
    <property type="project" value="UniProtKB-EC"/>
</dbReference>
<evidence type="ECO:0000256" key="2">
    <source>
        <dbReference type="ARBA" id="ARBA00005684"/>
    </source>
</evidence>
<dbReference type="STRING" id="582515.KR51_00008760"/>
<dbReference type="NCBIfam" id="TIGR00217">
    <property type="entry name" value="malQ"/>
    <property type="match status" value="1"/>
</dbReference>
<dbReference type="PANTHER" id="PTHR32438">
    <property type="entry name" value="4-ALPHA-GLUCANOTRANSFERASE DPE1, CHLOROPLASTIC/AMYLOPLASTIC"/>
    <property type="match status" value="1"/>
</dbReference>
<dbReference type="Gene3D" id="3.20.20.80">
    <property type="entry name" value="Glycosidases"/>
    <property type="match status" value="1"/>
</dbReference>
<organism evidence="11 12">
    <name type="scientific">Rubidibacter lacunae KORDI 51-2</name>
    <dbReference type="NCBI Taxonomy" id="582515"/>
    <lineage>
        <taxon>Bacteria</taxon>
        <taxon>Bacillati</taxon>
        <taxon>Cyanobacteriota</taxon>
        <taxon>Cyanophyceae</taxon>
        <taxon>Oscillatoriophycideae</taxon>
        <taxon>Chroococcales</taxon>
        <taxon>Aphanothecaceae</taxon>
        <taxon>Rubidibacter</taxon>
    </lineage>
</organism>
<dbReference type="InterPro" id="IPR017853">
    <property type="entry name" value="GH"/>
</dbReference>
<dbReference type="NCBIfam" id="NF011080">
    <property type="entry name" value="PRK14508.1-3"/>
    <property type="match status" value="1"/>
</dbReference>
<comment type="caution">
    <text evidence="11">The sequence shown here is derived from an EMBL/GenBank/DDBJ whole genome shotgun (WGS) entry which is preliminary data.</text>
</comment>
<dbReference type="EMBL" id="ASSJ01000017">
    <property type="protein sequence ID" value="ERN42553.1"/>
    <property type="molecule type" value="Genomic_DNA"/>
</dbReference>
<evidence type="ECO:0000256" key="9">
    <source>
        <dbReference type="ARBA" id="ARBA00031501"/>
    </source>
</evidence>
<dbReference type="PATRIC" id="fig|582515.4.peg.982"/>
<dbReference type="SUPFAM" id="SSF51445">
    <property type="entry name" value="(Trans)glycosidases"/>
    <property type="match status" value="1"/>
</dbReference>
<evidence type="ECO:0000256" key="5">
    <source>
        <dbReference type="ARBA" id="ARBA00022676"/>
    </source>
</evidence>
<dbReference type="PANTHER" id="PTHR32438:SF5">
    <property type="entry name" value="4-ALPHA-GLUCANOTRANSFERASE DPE1, CHLOROPLASTIC_AMYLOPLASTIC"/>
    <property type="match status" value="1"/>
</dbReference>
<dbReference type="OrthoDB" id="9811841at2"/>
<keyword evidence="5 10" id="KW-0328">Glycosyltransferase</keyword>
<evidence type="ECO:0000313" key="11">
    <source>
        <dbReference type="EMBL" id="ERN42553.1"/>
    </source>
</evidence>